<dbReference type="Proteomes" id="UP000827284">
    <property type="component" value="Unassembled WGS sequence"/>
</dbReference>
<accession>A0A9P3LZ60</accession>
<dbReference type="SUPFAM" id="SSF53474">
    <property type="entry name" value="alpha/beta-Hydrolases"/>
    <property type="match status" value="1"/>
</dbReference>
<organism evidence="2 3">
    <name type="scientific">Entomortierella parvispora</name>
    <dbReference type="NCBI Taxonomy" id="205924"/>
    <lineage>
        <taxon>Eukaryota</taxon>
        <taxon>Fungi</taxon>
        <taxon>Fungi incertae sedis</taxon>
        <taxon>Mucoromycota</taxon>
        <taxon>Mortierellomycotina</taxon>
        <taxon>Mortierellomycetes</taxon>
        <taxon>Mortierellales</taxon>
        <taxon>Mortierellaceae</taxon>
        <taxon>Entomortierella</taxon>
    </lineage>
</organism>
<dbReference type="InterPro" id="IPR002918">
    <property type="entry name" value="Lipase_EstA/Esterase_EstB"/>
</dbReference>
<feature type="region of interest" description="Disordered" evidence="1">
    <location>
        <begin position="1"/>
        <end position="25"/>
    </location>
</feature>
<reference evidence="2" key="1">
    <citation type="submission" date="2021-11" db="EMBL/GenBank/DDBJ databases">
        <authorList>
            <person name="Herlambang A."/>
            <person name="Guo Y."/>
            <person name="Takashima Y."/>
            <person name="Nishizawa T."/>
        </authorList>
    </citation>
    <scope>NUCLEOTIDE SEQUENCE</scope>
    <source>
        <strain evidence="2">E1425</strain>
    </source>
</reference>
<evidence type="ECO:0000313" key="3">
    <source>
        <dbReference type="Proteomes" id="UP000827284"/>
    </source>
</evidence>
<evidence type="ECO:0000313" key="2">
    <source>
        <dbReference type="EMBL" id="GJJ75924.1"/>
    </source>
</evidence>
<sequence length="427" mass="47787">MAVFSFPRRQEQPSAPQDRPRTGRRGKILLLSLTTTLLVTLLSRAVPGVQCSPASPIIKRDQQPPLQNEELHKQQNPFLGFLSTIATTLIDTDLTAPMAILPDLTDWSCKVTEEHPYPVIILHGLFAPQFTSWVNMAKQLRAAGYCVYQMKYGMIPGIDFIGGMLDIKESAKELPGYIEKVLETSGAKRVDMVTHSEGGTVARWYLKYVAPKVAQEQQQEQQQDSLSPEPKVRSLVSVGPIGDGTLLQGITDVAKVFGLYDGISQWVMQFCVPCTQLLDKSEFMLELYKDGEILIPGVRMLNIVTRMDEFVTPYFKGAIQLVPEDEILSHLVHHLPSTATNSQSENEEEEETLPSQDLVQLQKELEKSHLPQGLQPGDIQNLFAEDYCHNNTRVSSHFGLFRSDFSINATLQFLSPTFTGTFETFPC</sequence>
<proteinExistence type="predicted"/>
<dbReference type="OrthoDB" id="9974421at2759"/>
<dbReference type="Pfam" id="PF01674">
    <property type="entry name" value="Lipase_2"/>
    <property type="match status" value="1"/>
</dbReference>
<keyword evidence="3" id="KW-1185">Reference proteome</keyword>
<protein>
    <submittedName>
        <fullName evidence="2">Triacylglycerol lipase</fullName>
    </submittedName>
</protein>
<dbReference type="GO" id="GO:0016787">
    <property type="term" value="F:hydrolase activity"/>
    <property type="evidence" value="ECO:0007669"/>
    <property type="project" value="InterPro"/>
</dbReference>
<comment type="caution">
    <text evidence="2">The sequence shown here is derived from an EMBL/GenBank/DDBJ whole genome shotgun (WGS) entry which is preliminary data.</text>
</comment>
<name>A0A9P3LZ60_9FUNG</name>
<gene>
    <name evidence="2" type="ORF">EMPS_08282</name>
</gene>
<dbReference type="Gene3D" id="3.40.50.1820">
    <property type="entry name" value="alpha/beta hydrolase"/>
    <property type="match status" value="1"/>
</dbReference>
<dbReference type="InterPro" id="IPR029058">
    <property type="entry name" value="AB_hydrolase_fold"/>
</dbReference>
<dbReference type="EMBL" id="BQFW01000011">
    <property type="protein sequence ID" value="GJJ75924.1"/>
    <property type="molecule type" value="Genomic_DNA"/>
</dbReference>
<evidence type="ECO:0000256" key="1">
    <source>
        <dbReference type="SAM" id="MobiDB-lite"/>
    </source>
</evidence>
<dbReference type="AlphaFoldDB" id="A0A9P3LZ60"/>
<dbReference type="GO" id="GO:0016042">
    <property type="term" value="P:lipid catabolic process"/>
    <property type="evidence" value="ECO:0007669"/>
    <property type="project" value="InterPro"/>
</dbReference>
<reference evidence="2" key="2">
    <citation type="journal article" date="2022" name="Microbiol. Resour. Announc.">
        <title>Whole-Genome Sequence of Entomortierella parvispora E1425, a Mucoromycotan Fungus Associated with Burkholderiaceae-Related Endosymbiotic Bacteria.</title>
        <authorList>
            <person name="Herlambang A."/>
            <person name="Guo Y."/>
            <person name="Takashima Y."/>
            <person name="Narisawa K."/>
            <person name="Ohta H."/>
            <person name="Nishizawa T."/>
        </authorList>
    </citation>
    <scope>NUCLEOTIDE SEQUENCE</scope>
    <source>
        <strain evidence="2">E1425</strain>
    </source>
</reference>